<evidence type="ECO:0000313" key="3">
    <source>
        <dbReference type="EMBL" id="MBZ5740871.1"/>
    </source>
</evidence>
<evidence type="ECO:0000259" key="2">
    <source>
        <dbReference type="SMART" id="SM00065"/>
    </source>
</evidence>
<proteinExistence type="predicted"/>
<dbReference type="EMBL" id="JAIQZJ010000019">
    <property type="protein sequence ID" value="MBZ5740871.1"/>
    <property type="molecule type" value="Genomic_DNA"/>
</dbReference>
<reference evidence="3 4" key="1">
    <citation type="submission" date="2021-09" db="EMBL/GenBank/DDBJ databases">
        <title>Whole genome sequence of Nocardioides sp. GBK3QG-3.</title>
        <authorList>
            <person name="Tuo L."/>
        </authorList>
    </citation>
    <scope>NUCLEOTIDE SEQUENCE [LARGE SCALE GENOMIC DNA]</scope>
    <source>
        <strain evidence="3 4">GBK3QG-3</strain>
    </source>
</reference>
<dbReference type="Gene3D" id="3.30.450.40">
    <property type="match status" value="1"/>
</dbReference>
<dbReference type="RefSeq" id="WP_224125172.1">
    <property type="nucleotide sequence ID" value="NZ_JAIQZJ010000019.1"/>
</dbReference>
<protein>
    <submittedName>
        <fullName evidence="3">GAF domain-containing protein</fullName>
    </submittedName>
</protein>
<gene>
    <name evidence="3" type="ORF">K8U61_22070</name>
</gene>
<dbReference type="Proteomes" id="UP000780875">
    <property type="component" value="Unassembled WGS sequence"/>
</dbReference>
<keyword evidence="4" id="KW-1185">Reference proteome</keyword>
<feature type="domain" description="GAF" evidence="2">
    <location>
        <begin position="150"/>
        <end position="286"/>
    </location>
</feature>
<name>A0ABS7UJM3_9ACTN</name>
<comment type="caution">
    <text evidence="3">The sequence shown here is derived from an EMBL/GenBank/DDBJ whole genome shotgun (WGS) entry which is preliminary data.</text>
</comment>
<dbReference type="InterPro" id="IPR003018">
    <property type="entry name" value="GAF"/>
</dbReference>
<dbReference type="Pfam" id="PF01590">
    <property type="entry name" value="GAF"/>
    <property type="match status" value="1"/>
</dbReference>
<evidence type="ECO:0000313" key="4">
    <source>
        <dbReference type="Proteomes" id="UP000780875"/>
    </source>
</evidence>
<dbReference type="SMART" id="SM00065">
    <property type="entry name" value="GAF"/>
    <property type="match status" value="1"/>
</dbReference>
<dbReference type="PANTHER" id="PTHR43102">
    <property type="entry name" value="SLR1143 PROTEIN"/>
    <property type="match status" value="1"/>
</dbReference>
<dbReference type="InterPro" id="IPR029016">
    <property type="entry name" value="GAF-like_dom_sf"/>
</dbReference>
<dbReference type="PANTHER" id="PTHR43102:SF2">
    <property type="entry name" value="GAF DOMAIN-CONTAINING PROTEIN"/>
    <property type="match status" value="1"/>
</dbReference>
<evidence type="ECO:0000256" key="1">
    <source>
        <dbReference type="SAM" id="MobiDB-lite"/>
    </source>
</evidence>
<sequence>MTAVSSSELTSKLRSHGLHAPTGDDLRHDLWMGTTDPVLPTWAEACDRAGVPSDTTHPGLDDLSRIAAALVDMGGAAGLVGRSMGVRIATYRAIAARGSSGPAPAWDWARVALDTLLKGRAPRPERIAELLALDPFAPELRVELDQAASRVAQRLGAALGGVSIVLGSAQCLVGSYGGRGSWIAEAAGNPIEWSFCATSVRTKESFVVPDTHDSAVHRLNPTSVHDGVRAYAGAPLLTSAGEVLGNCCVIDLAPRDFTAEDVAVLETEAAAIVAELERRRDERLARAAEAEL</sequence>
<organism evidence="3 4">
    <name type="scientific">Nocardioides mangrovi</name>
    <dbReference type="NCBI Taxonomy" id="2874580"/>
    <lineage>
        <taxon>Bacteria</taxon>
        <taxon>Bacillati</taxon>
        <taxon>Actinomycetota</taxon>
        <taxon>Actinomycetes</taxon>
        <taxon>Propionibacteriales</taxon>
        <taxon>Nocardioidaceae</taxon>
        <taxon>Nocardioides</taxon>
    </lineage>
</organism>
<feature type="compositionally biased region" description="Polar residues" evidence="1">
    <location>
        <begin position="1"/>
        <end position="12"/>
    </location>
</feature>
<dbReference type="SUPFAM" id="SSF55781">
    <property type="entry name" value="GAF domain-like"/>
    <property type="match status" value="1"/>
</dbReference>
<feature type="region of interest" description="Disordered" evidence="1">
    <location>
        <begin position="1"/>
        <end position="27"/>
    </location>
</feature>
<accession>A0ABS7UJM3</accession>